<keyword evidence="3" id="KW-1185">Reference proteome</keyword>
<dbReference type="EMBL" id="KK107455">
    <property type="protein sequence ID" value="EZA50422.1"/>
    <property type="molecule type" value="Genomic_DNA"/>
</dbReference>
<proteinExistence type="predicted"/>
<protein>
    <submittedName>
        <fullName evidence="2">Uncharacterized protein</fullName>
    </submittedName>
</protein>
<evidence type="ECO:0000313" key="3">
    <source>
        <dbReference type="Proteomes" id="UP000053097"/>
    </source>
</evidence>
<dbReference type="AlphaFoldDB" id="A0A026W2X0"/>
<evidence type="ECO:0000256" key="1">
    <source>
        <dbReference type="SAM" id="MobiDB-lite"/>
    </source>
</evidence>
<sequence>MKTLRDGRRVDDPRVYEESGQNKKEGDKNQTDARGTKRERRGEREVEGRVLPRERKERQSGDGRALPWDKEGVKFLGVWVVVTACPYTPVFDSWRSIIPLSRPARATFDIVRNTCRAIGRRLSSRN</sequence>
<name>A0A026W2X0_OOCBI</name>
<gene>
    <name evidence="2" type="ORF">X777_10615</name>
</gene>
<accession>A0A026W2X0</accession>
<feature type="region of interest" description="Disordered" evidence="1">
    <location>
        <begin position="1"/>
        <end position="67"/>
    </location>
</feature>
<dbReference type="Proteomes" id="UP000053097">
    <property type="component" value="Unassembled WGS sequence"/>
</dbReference>
<reference evidence="2 3" key="1">
    <citation type="journal article" date="2014" name="Curr. Biol.">
        <title>The genome of the clonal raider ant Cerapachys biroi.</title>
        <authorList>
            <person name="Oxley P.R."/>
            <person name="Ji L."/>
            <person name="Fetter-Pruneda I."/>
            <person name="McKenzie S.K."/>
            <person name="Li C."/>
            <person name="Hu H."/>
            <person name="Zhang G."/>
            <person name="Kronauer D.J."/>
        </authorList>
    </citation>
    <scope>NUCLEOTIDE SEQUENCE [LARGE SCALE GENOMIC DNA]</scope>
</reference>
<evidence type="ECO:0000313" key="2">
    <source>
        <dbReference type="EMBL" id="EZA50422.1"/>
    </source>
</evidence>
<organism evidence="2 3">
    <name type="scientific">Ooceraea biroi</name>
    <name type="common">Clonal raider ant</name>
    <name type="synonym">Cerapachys biroi</name>
    <dbReference type="NCBI Taxonomy" id="2015173"/>
    <lineage>
        <taxon>Eukaryota</taxon>
        <taxon>Metazoa</taxon>
        <taxon>Ecdysozoa</taxon>
        <taxon>Arthropoda</taxon>
        <taxon>Hexapoda</taxon>
        <taxon>Insecta</taxon>
        <taxon>Pterygota</taxon>
        <taxon>Neoptera</taxon>
        <taxon>Endopterygota</taxon>
        <taxon>Hymenoptera</taxon>
        <taxon>Apocrita</taxon>
        <taxon>Aculeata</taxon>
        <taxon>Formicoidea</taxon>
        <taxon>Formicidae</taxon>
        <taxon>Dorylinae</taxon>
        <taxon>Ooceraea</taxon>
    </lineage>
</organism>